<protein>
    <submittedName>
        <fullName evidence="2">Uncharacterized protein</fullName>
    </submittedName>
</protein>
<accession>A0A7V7YJG4</accession>
<evidence type="ECO:0000313" key="2">
    <source>
        <dbReference type="EMBL" id="KAB7632267.1"/>
    </source>
</evidence>
<dbReference type="NCBIfam" id="NF041373">
    <property type="entry name" value="HGG_STG"/>
    <property type="match status" value="1"/>
</dbReference>
<organism evidence="2 3">
    <name type="scientific">Stenotrophomonas rhizophila</name>
    <dbReference type="NCBI Taxonomy" id="216778"/>
    <lineage>
        <taxon>Bacteria</taxon>
        <taxon>Pseudomonadati</taxon>
        <taxon>Pseudomonadota</taxon>
        <taxon>Gammaproteobacteria</taxon>
        <taxon>Lysobacterales</taxon>
        <taxon>Lysobacteraceae</taxon>
        <taxon>Stenotrophomonas</taxon>
    </lineage>
</organism>
<feature type="region of interest" description="Disordered" evidence="1">
    <location>
        <begin position="139"/>
        <end position="190"/>
    </location>
</feature>
<evidence type="ECO:0000256" key="1">
    <source>
        <dbReference type="SAM" id="MobiDB-lite"/>
    </source>
</evidence>
<dbReference type="RefSeq" id="WP_152151251.1">
    <property type="nucleotide sequence ID" value="NZ_WELC01000003.1"/>
</dbReference>
<name>A0A7V7YJG4_9GAMM</name>
<dbReference type="Proteomes" id="UP000449004">
    <property type="component" value="Unassembled WGS sequence"/>
</dbReference>
<dbReference type="EMBL" id="WELC01000003">
    <property type="protein sequence ID" value="KAB7632267.1"/>
    <property type="molecule type" value="Genomic_DNA"/>
</dbReference>
<gene>
    <name evidence="2" type="ORF">F9K92_03345</name>
</gene>
<comment type="caution">
    <text evidence="2">The sequence shown here is derived from an EMBL/GenBank/DDBJ whole genome shotgun (WGS) entry which is preliminary data.</text>
</comment>
<evidence type="ECO:0000313" key="3">
    <source>
        <dbReference type="Proteomes" id="UP000449004"/>
    </source>
</evidence>
<reference evidence="2 3" key="1">
    <citation type="submission" date="2019-10" db="EMBL/GenBank/DDBJ databases">
        <title>Halotolerant bacteria associated to Saharan-endemic halophytes Stipa tenacissima L. and Atriplex halimus L mitigate salt stress and promote growth of tomato plants.</title>
        <authorList>
            <person name="Dif G."/>
        </authorList>
    </citation>
    <scope>NUCLEOTIDE SEQUENCE [LARGE SCALE GENOMIC DNA]</scope>
    <source>
        <strain evidence="2 3">IS26</strain>
    </source>
</reference>
<proteinExistence type="predicted"/>
<dbReference type="InterPro" id="IPR047675">
    <property type="entry name" value="Putative_zinc-bd"/>
</dbReference>
<dbReference type="AlphaFoldDB" id="A0A7V7YJG4"/>
<sequence length="190" mass="20868">MTDGYLSKNKAHLAKLQRQRRSGLCRIDYMPGLQALRVFQARQEQEQPGSAGATNSAVLDAILTEWAELTGIKYKEMELSRPSPAGQEFPRALALALGNAASPPELRPAQRACARAYDFGTVDSPLITSKQRCVEARCGATRHRDGQPCQARPEPSKRRCRFHGGRSTGPRTDAGKARAEANLRLPKNLT</sequence>